<feature type="transmembrane region" description="Helical" evidence="5">
    <location>
        <begin position="359"/>
        <end position="378"/>
    </location>
</feature>
<feature type="transmembrane region" description="Helical" evidence="5">
    <location>
        <begin position="33"/>
        <end position="53"/>
    </location>
</feature>
<comment type="caution">
    <text evidence="7">The sequence shown here is derived from an EMBL/GenBank/DDBJ whole genome shotgun (WGS) entry which is preliminary data.</text>
</comment>
<protein>
    <submittedName>
        <fullName evidence="7">SulP family inorganic anion transporter</fullName>
    </submittedName>
</protein>
<keyword evidence="4 5" id="KW-0472">Membrane</keyword>
<dbReference type="NCBIfam" id="TIGR00815">
    <property type="entry name" value="sulP"/>
    <property type="match status" value="1"/>
</dbReference>
<evidence type="ECO:0000259" key="6">
    <source>
        <dbReference type="PROSITE" id="PS50801"/>
    </source>
</evidence>
<feature type="transmembrane region" description="Helical" evidence="5">
    <location>
        <begin position="179"/>
        <end position="200"/>
    </location>
</feature>
<organism evidence="7 8">
    <name type="scientific">Deefgea salmonis</name>
    <dbReference type="NCBI Taxonomy" id="2875502"/>
    <lineage>
        <taxon>Bacteria</taxon>
        <taxon>Pseudomonadati</taxon>
        <taxon>Pseudomonadota</taxon>
        <taxon>Betaproteobacteria</taxon>
        <taxon>Neisseriales</taxon>
        <taxon>Chitinibacteraceae</taxon>
        <taxon>Deefgea</taxon>
    </lineage>
</organism>
<dbReference type="Proteomes" id="UP001198034">
    <property type="component" value="Unassembled WGS sequence"/>
</dbReference>
<dbReference type="PROSITE" id="PS50801">
    <property type="entry name" value="STAS"/>
    <property type="match status" value="1"/>
</dbReference>
<dbReference type="RefSeq" id="WP_226764390.1">
    <property type="nucleotide sequence ID" value="NZ_JAJAWG010000006.1"/>
</dbReference>
<evidence type="ECO:0000256" key="4">
    <source>
        <dbReference type="ARBA" id="ARBA00023136"/>
    </source>
</evidence>
<gene>
    <name evidence="7" type="ORF">LG219_10210</name>
</gene>
<name>A0ABS8BLN0_9NEIS</name>
<evidence type="ECO:0000256" key="1">
    <source>
        <dbReference type="ARBA" id="ARBA00004141"/>
    </source>
</evidence>
<feature type="transmembrane region" description="Helical" evidence="5">
    <location>
        <begin position="59"/>
        <end position="75"/>
    </location>
</feature>
<dbReference type="CDD" id="cd07042">
    <property type="entry name" value="STAS_SulP_like_sulfate_transporter"/>
    <property type="match status" value="1"/>
</dbReference>
<feature type="transmembrane region" description="Helical" evidence="5">
    <location>
        <begin position="137"/>
        <end position="159"/>
    </location>
</feature>
<proteinExistence type="predicted"/>
<dbReference type="Pfam" id="PF00916">
    <property type="entry name" value="Sulfate_transp"/>
    <property type="match status" value="1"/>
</dbReference>
<keyword evidence="3 5" id="KW-1133">Transmembrane helix</keyword>
<dbReference type="SUPFAM" id="SSF52091">
    <property type="entry name" value="SpoIIaa-like"/>
    <property type="match status" value="1"/>
</dbReference>
<feature type="transmembrane region" description="Helical" evidence="5">
    <location>
        <begin position="107"/>
        <end position="125"/>
    </location>
</feature>
<dbReference type="Gene3D" id="3.30.750.24">
    <property type="entry name" value="STAS domain"/>
    <property type="match status" value="1"/>
</dbReference>
<keyword evidence="8" id="KW-1185">Reference proteome</keyword>
<accession>A0ABS8BLN0</accession>
<dbReference type="Pfam" id="PF01740">
    <property type="entry name" value="STAS"/>
    <property type="match status" value="1"/>
</dbReference>
<dbReference type="InterPro" id="IPR036513">
    <property type="entry name" value="STAS_dom_sf"/>
</dbReference>
<evidence type="ECO:0000256" key="2">
    <source>
        <dbReference type="ARBA" id="ARBA00022692"/>
    </source>
</evidence>
<evidence type="ECO:0000256" key="3">
    <source>
        <dbReference type="ARBA" id="ARBA00022989"/>
    </source>
</evidence>
<keyword evidence="2 5" id="KW-0812">Transmembrane</keyword>
<feature type="transmembrane region" description="Helical" evidence="5">
    <location>
        <begin position="261"/>
        <end position="280"/>
    </location>
</feature>
<feature type="transmembrane region" description="Helical" evidence="5">
    <location>
        <begin position="334"/>
        <end position="353"/>
    </location>
</feature>
<reference evidence="7 8" key="1">
    <citation type="submission" date="2021-10" db="EMBL/GenBank/DDBJ databases">
        <authorList>
            <person name="Chen M."/>
        </authorList>
    </citation>
    <scope>NUCLEOTIDE SEQUENCE [LARGE SCALE GENOMIC DNA]</scope>
    <source>
        <strain evidence="7 8">H3-26</strain>
    </source>
</reference>
<feature type="transmembrane region" description="Helical" evidence="5">
    <location>
        <begin position="82"/>
        <end position="101"/>
    </location>
</feature>
<sequence>MLALHFVSRWLTKTMPGLTLLRHYPKAWWSNDWRAGISVAAVAIPVGVAYAQLAGMSPVAGLYASILPLLAYALFGSSRQLIVGPDAATCAMIFSTLAPIAAGDATLYVSLSVSLALLTGVFCLIASRLRLGFLADFLSPPILAGFLNGVAISIVVGQLGKVFGFDFSENGLIERVMQLPFKILEAHPITSAVGLGTLLLQQVARRVLPGLPSALVAMVAAGLMVFIFRLDQHGVSVIGALPAGLPKVHWPVLPYSQLGELLGSAAGLALISFSSAMLTARSFAAKNRYDIDADREFTALGMANIAAGFSQGFAISGADSRTAVNDAMGGKSQMVSIVAALTIAIAMLLLTPALYFVPIAALGAVLITASLGLMNFASIQYFRLLGRGEWLIAIVTLIGVACVGVMQGMLFAVLLSTLRLLIHLARPQEALLGVYPTGQSFHDLKHHPDAHAISGLLVYRFESPLNFFNAHFFRQRVLSLVDGSVSPVQWVVIDVATISQIDAAGEQAMWQLQQALAEREIRLALAGRKRQIERRAQQQGQLERIKRDFLLFSTLKQARIAYEQHLQAQYDLNHCPEGATP</sequence>
<feature type="domain" description="STAS" evidence="6">
    <location>
        <begin position="446"/>
        <end position="562"/>
    </location>
</feature>
<feature type="transmembrane region" description="Helical" evidence="5">
    <location>
        <begin position="390"/>
        <end position="415"/>
    </location>
</feature>
<dbReference type="EMBL" id="JAJAWG010000006">
    <property type="protein sequence ID" value="MCB5196638.1"/>
    <property type="molecule type" value="Genomic_DNA"/>
</dbReference>
<evidence type="ECO:0000256" key="5">
    <source>
        <dbReference type="SAM" id="Phobius"/>
    </source>
</evidence>
<dbReference type="PANTHER" id="PTHR11814">
    <property type="entry name" value="SULFATE TRANSPORTER"/>
    <property type="match status" value="1"/>
</dbReference>
<comment type="subcellular location">
    <subcellularLocation>
        <location evidence="1">Membrane</location>
        <topology evidence="1">Multi-pass membrane protein</topology>
    </subcellularLocation>
</comment>
<evidence type="ECO:0000313" key="7">
    <source>
        <dbReference type="EMBL" id="MCB5196638.1"/>
    </source>
</evidence>
<evidence type="ECO:0000313" key="8">
    <source>
        <dbReference type="Proteomes" id="UP001198034"/>
    </source>
</evidence>
<dbReference type="InterPro" id="IPR011547">
    <property type="entry name" value="SLC26A/SulP_dom"/>
</dbReference>
<dbReference type="InterPro" id="IPR001902">
    <property type="entry name" value="SLC26A/SulP_fam"/>
</dbReference>
<dbReference type="InterPro" id="IPR002645">
    <property type="entry name" value="STAS_dom"/>
</dbReference>
<feature type="transmembrane region" description="Helical" evidence="5">
    <location>
        <begin position="207"/>
        <end position="228"/>
    </location>
</feature>